<dbReference type="RefSeq" id="WP_036821119.1">
    <property type="nucleotide sequence ID" value="NZ_AVBF01000039.1"/>
</dbReference>
<gene>
    <name evidence="2" type="ORF">N782_14350</name>
</gene>
<dbReference type="Pfam" id="PF00561">
    <property type="entry name" value="Abhydrolase_1"/>
    <property type="match status" value="1"/>
</dbReference>
<keyword evidence="3" id="KW-1185">Reference proteome</keyword>
<dbReference type="eggNOG" id="COG2267">
    <property type="taxonomic scope" value="Bacteria"/>
</dbReference>
<dbReference type="STRING" id="1385514.N782_14350"/>
<proteinExistence type="predicted"/>
<name>A0A0A2TD75_9BACI</name>
<comment type="caution">
    <text evidence="2">The sequence shown here is derived from an EMBL/GenBank/DDBJ whole genome shotgun (WGS) entry which is preliminary data.</text>
</comment>
<dbReference type="AlphaFoldDB" id="A0A0A2TD75"/>
<dbReference type="InterPro" id="IPR029058">
    <property type="entry name" value="AB_hydrolase_fold"/>
</dbReference>
<reference evidence="2 3" key="1">
    <citation type="journal article" date="2015" name="Stand. Genomic Sci.">
        <title>High quality draft genome sequence of the moderately halophilic bacterium Pontibacillus yanchengensis Y32(T) and comparison among Pontibacillus genomes.</title>
        <authorList>
            <person name="Huang J."/>
            <person name="Qiao Z.X."/>
            <person name="Tang J.W."/>
            <person name="Wang G."/>
        </authorList>
    </citation>
    <scope>NUCLEOTIDE SEQUENCE [LARGE SCALE GENOMIC DNA]</scope>
    <source>
        <strain evidence="2 3">Y32</strain>
    </source>
</reference>
<evidence type="ECO:0000313" key="3">
    <source>
        <dbReference type="Proteomes" id="UP000030147"/>
    </source>
</evidence>
<feature type="domain" description="AB hydrolase-1" evidence="1">
    <location>
        <begin position="31"/>
        <end position="151"/>
    </location>
</feature>
<dbReference type="Gene3D" id="3.40.50.1820">
    <property type="entry name" value="alpha/beta hydrolase"/>
    <property type="match status" value="1"/>
</dbReference>
<dbReference type="InterPro" id="IPR000073">
    <property type="entry name" value="AB_hydrolase_1"/>
</dbReference>
<dbReference type="GO" id="GO:0016020">
    <property type="term" value="C:membrane"/>
    <property type="evidence" value="ECO:0007669"/>
    <property type="project" value="TreeGrafter"/>
</dbReference>
<keyword evidence="2" id="KW-0378">Hydrolase</keyword>
<organism evidence="2 3">
    <name type="scientific">Pontibacillus yanchengensis Y32</name>
    <dbReference type="NCBI Taxonomy" id="1385514"/>
    <lineage>
        <taxon>Bacteria</taxon>
        <taxon>Bacillati</taxon>
        <taxon>Bacillota</taxon>
        <taxon>Bacilli</taxon>
        <taxon>Bacillales</taxon>
        <taxon>Bacillaceae</taxon>
        <taxon>Pontibacillus</taxon>
    </lineage>
</organism>
<dbReference type="EMBL" id="AVBF01000039">
    <property type="protein sequence ID" value="KGP72056.1"/>
    <property type="molecule type" value="Genomic_DNA"/>
</dbReference>
<dbReference type="OrthoDB" id="9808398at2"/>
<dbReference type="InterPro" id="IPR050266">
    <property type="entry name" value="AB_hydrolase_sf"/>
</dbReference>
<dbReference type="GO" id="GO:0016787">
    <property type="term" value="F:hydrolase activity"/>
    <property type="evidence" value="ECO:0007669"/>
    <property type="project" value="UniProtKB-KW"/>
</dbReference>
<sequence>MNQFHKEQKWLAHNGINISYQYYSSSPAPKPAIVFVHGLFSSKFCYRFMIPELLEHFDIFTFDYPPFGDSDKTCTYHFTYQNFANIIVELLDKHNIPKATIAGHSMGGQIALLCAHLFPERVEKLILFAPSTYIKKANKMMHTVTMLPFFPFFLKRFLYKKGAYEALLECVYDPQMINKEMIQEYMRPFLKEEMFQCLSKMIRDREGDLTSEYLQKINSECLVFWGKEDRVLPVSLGYQLVQDLPAASLETFEKIGHLLPEEIPYILTDKIKQFCTPQKRATS</sequence>
<dbReference type="PRINTS" id="PR00111">
    <property type="entry name" value="ABHYDROLASE"/>
</dbReference>
<evidence type="ECO:0000259" key="1">
    <source>
        <dbReference type="Pfam" id="PF00561"/>
    </source>
</evidence>
<evidence type="ECO:0000313" key="2">
    <source>
        <dbReference type="EMBL" id="KGP72056.1"/>
    </source>
</evidence>
<dbReference type="PANTHER" id="PTHR43798:SF33">
    <property type="entry name" value="HYDROLASE, PUTATIVE (AFU_ORTHOLOGUE AFUA_2G14860)-RELATED"/>
    <property type="match status" value="1"/>
</dbReference>
<dbReference type="PANTHER" id="PTHR43798">
    <property type="entry name" value="MONOACYLGLYCEROL LIPASE"/>
    <property type="match status" value="1"/>
</dbReference>
<accession>A0A0A2TD75</accession>
<dbReference type="SUPFAM" id="SSF53474">
    <property type="entry name" value="alpha/beta-Hydrolases"/>
    <property type="match status" value="1"/>
</dbReference>
<protein>
    <submittedName>
        <fullName evidence="2">Hydrolase</fullName>
    </submittedName>
</protein>
<dbReference type="Proteomes" id="UP000030147">
    <property type="component" value="Unassembled WGS sequence"/>
</dbReference>